<dbReference type="Proteomes" id="UP000377595">
    <property type="component" value="Unassembled WGS sequence"/>
</dbReference>
<name>A0A5M3XCN3_9ACTN</name>
<gene>
    <name evidence="2" type="ORF">Aple_013110</name>
</gene>
<protein>
    <submittedName>
        <fullName evidence="2">Uncharacterized protein</fullName>
    </submittedName>
</protein>
<feature type="region of interest" description="Disordered" evidence="1">
    <location>
        <begin position="1"/>
        <end position="20"/>
    </location>
</feature>
<dbReference type="AlphaFoldDB" id="A0A5M3XCN3"/>
<proteinExistence type="predicted"/>
<feature type="compositionally biased region" description="Low complexity" evidence="1">
    <location>
        <begin position="35"/>
        <end position="44"/>
    </location>
</feature>
<sequence length="102" mass="10661">MCWVSGSPRAASSWSARRPRSWRTLDANKIEPIHKATTGTDGKATGAGGKYHGWGGEATGAGGQAITGAGGGQEFGPLCRLRLATSQMVITREEMSRSALDI</sequence>
<keyword evidence="3" id="KW-1185">Reference proteome</keyword>
<feature type="region of interest" description="Disordered" evidence="1">
    <location>
        <begin position="27"/>
        <end position="48"/>
    </location>
</feature>
<evidence type="ECO:0000313" key="2">
    <source>
        <dbReference type="EMBL" id="GES18416.1"/>
    </source>
</evidence>
<dbReference type="EMBL" id="BLAF01000007">
    <property type="protein sequence ID" value="GES18416.1"/>
    <property type="molecule type" value="Genomic_DNA"/>
</dbReference>
<reference evidence="2 3" key="1">
    <citation type="submission" date="2019-10" db="EMBL/GenBank/DDBJ databases">
        <title>Whole genome shotgun sequence of Acrocarpospora pleiomorpha NBRC 16267.</title>
        <authorList>
            <person name="Ichikawa N."/>
            <person name="Kimura A."/>
            <person name="Kitahashi Y."/>
            <person name="Komaki H."/>
            <person name="Oguchi A."/>
        </authorList>
    </citation>
    <scope>NUCLEOTIDE SEQUENCE [LARGE SCALE GENOMIC DNA]</scope>
    <source>
        <strain evidence="2 3">NBRC 16267</strain>
    </source>
</reference>
<evidence type="ECO:0000256" key="1">
    <source>
        <dbReference type="SAM" id="MobiDB-lite"/>
    </source>
</evidence>
<comment type="caution">
    <text evidence="2">The sequence shown here is derived from an EMBL/GenBank/DDBJ whole genome shotgun (WGS) entry which is preliminary data.</text>
</comment>
<evidence type="ECO:0000313" key="3">
    <source>
        <dbReference type="Proteomes" id="UP000377595"/>
    </source>
</evidence>
<feature type="compositionally biased region" description="Low complexity" evidence="1">
    <location>
        <begin position="7"/>
        <end position="16"/>
    </location>
</feature>
<accession>A0A5M3XCN3</accession>
<organism evidence="2 3">
    <name type="scientific">Acrocarpospora pleiomorpha</name>
    <dbReference type="NCBI Taxonomy" id="90975"/>
    <lineage>
        <taxon>Bacteria</taxon>
        <taxon>Bacillati</taxon>
        <taxon>Actinomycetota</taxon>
        <taxon>Actinomycetes</taxon>
        <taxon>Streptosporangiales</taxon>
        <taxon>Streptosporangiaceae</taxon>
        <taxon>Acrocarpospora</taxon>
    </lineage>
</organism>